<feature type="region of interest" description="Disordered" evidence="15">
    <location>
        <begin position="411"/>
        <end position="509"/>
    </location>
</feature>
<dbReference type="SUPFAM" id="SSF53098">
    <property type="entry name" value="Ribonuclease H-like"/>
    <property type="match status" value="1"/>
</dbReference>
<dbReference type="GO" id="GO:0003723">
    <property type="term" value="F:RNA binding"/>
    <property type="evidence" value="ECO:0007669"/>
    <property type="project" value="UniProtKB-KW"/>
</dbReference>
<dbReference type="OMA" id="VVERYPY"/>
<comment type="similarity">
    <text evidence="4">Belongs to the CAF1 family.</text>
</comment>
<evidence type="ECO:0000256" key="14">
    <source>
        <dbReference type="ARBA" id="ARBA00023242"/>
    </source>
</evidence>
<evidence type="ECO:0000256" key="3">
    <source>
        <dbReference type="ARBA" id="ARBA00004496"/>
    </source>
</evidence>
<evidence type="ECO:0000256" key="2">
    <source>
        <dbReference type="ARBA" id="ARBA00004123"/>
    </source>
</evidence>
<feature type="compositionally biased region" description="Low complexity" evidence="15">
    <location>
        <begin position="475"/>
        <end position="487"/>
    </location>
</feature>
<dbReference type="Pfam" id="PF04857">
    <property type="entry name" value="CAF1"/>
    <property type="match status" value="2"/>
</dbReference>
<keyword evidence="14" id="KW-0539">Nucleus</keyword>
<reference evidence="16" key="1">
    <citation type="submission" date="2013-10" db="EMBL/GenBank/DDBJ databases">
        <title>Genomic analysis of the causative agents of coccidiosis in chickens.</title>
        <authorList>
            <person name="Reid A.J."/>
            <person name="Blake D."/>
            <person name="Billington K."/>
            <person name="Browne H."/>
            <person name="Dunn M."/>
            <person name="Hung S."/>
            <person name="Kawahara F."/>
            <person name="Miranda-Saavedra D."/>
            <person name="Mourier T."/>
            <person name="Nagra H."/>
            <person name="Otto T.D."/>
            <person name="Rawlings N."/>
            <person name="Sanchez A."/>
            <person name="Sanders M."/>
            <person name="Subramaniam C."/>
            <person name="Tay Y."/>
            <person name="Dear P."/>
            <person name="Doerig C."/>
            <person name="Gruber A."/>
            <person name="Parkinson J."/>
            <person name="Shirley M."/>
            <person name="Wan K.L."/>
            <person name="Berriman M."/>
            <person name="Tomley F."/>
            <person name="Pain A."/>
        </authorList>
    </citation>
    <scope>NUCLEOTIDE SEQUENCE</scope>
    <source>
        <strain evidence="16">Houghton</strain>
    </source>
</reference>
<dbReference type="GeneID" id="25269418"/>
<dbReference type="RefSeq" id="XP_013249919.1">
    <property type="nucleotide sequence ID" value="XM_013394465.1"/>
</dbReference>
<keyword evidence="6" id="KW-0963">Cytoplasm</keyword>
<evidence type="ECO:0000256" key="10">
    <source>
        <dbReference type="ARBA" id="ARBA00022839"/>
    </source>
</evidence>
<keyword evidence="7" id="KW-0540">Nuclease</keyword>
<reference evidence="16" key="2">
    <citation type="submission" date="2013-10" db="EMBL/GenBank/DDBJ databases">
        <authorList>
            <person name="Aslett M."/>
        </authorList>
    </citation>
    <scope>NUCLEOTIDE SEQUENCE</scope>
    <source>
        <strain evidence="16">Houghton</strain>
    </source>
</reference>
<sequence>MEIQLDLPLQCGEPDQLAKAGALSMHRLGQTFSGARDTDTDLRLPTKANVLLLCHLMRPCYELPTMGISTPVPCVAAQQPVRCYGDIVDRRRRLSSFSNNKLSSSGRERRGRCTEGWAAYLIKGPFISYHHSLSRYHLLVLMNGYGDGLRGQIIEVWAHNLEEELDRIRDVVERYPYIALDTEFPGIVARPTSNALDYNYRTVKYNVDLLKVIQLGLTFADSRGRLAEGTCTWQFNFRFDLNEDMYAQNSIDFLKQSGIDFDKQQKKGVEVHDFGELIMNSGLVMNEDVKWISFHGCYDFGYLLKLLTCEALPESENAFFELVQDFFPSLYDIKFLLRDLPNFNLSQGSSLQKVSEQLNVERIGPQHQAGSDSLVTCRTFFNLVESYFDGKIDEAKFSGVIYGLGATAHKRHRGPPGGALTNTPSLDLGGPVHSNDLKQQDNSNNPNGDIMLGGPGAMGRYVSAGPGGRLGAHPQQQQQQQGPWGSIGRVGSGVVGMRQQQQQQQHSQALLGIPAAAAADSSAADRLRAGAPGGGPHSGIIPGNGAPRGFGSELHRTGSAPPAPLLCGSSDGRVWPASGSITVGGRHANGEQQQRVGAPAAGAFVFEGTGGAAGAPRRP</sequence>
<dbReference type="InterPro" id="IPR036397">
    <property type="entry name" value="RNaseH_sf"/>
</dbReference>
<comment type="subcellular location">
    <subcellularLocation>
        <location evidence="3">Cytoplasm</location>
    </subcellularLocation>
    <subcellularLocation>
        <location evidence="2">Nucleus</location>
    </subcellularLocation>
</comment>
<organism evidence="16 17">
    <name type="scientific">Eimeria acervulina</name>
    <name type="common">Coccidian parasite</name>
    <dbReference type="NCBI Taxonomy" id="5801"/>
    <lineage>
        <taxon>Eukaryota</taxon>
        <taxon>Sar</taxon>
        <taxon>Alveolata</taxon>
        <taxon>Apicomplexa</taxon>
        <taxon>Conoidasida</taxon>
        <taxon>Coccidia</taxon>
        <taxon>Eucoccidiorida</taxon>
        <taxon>Eimeriorina</taxon>
        <taxon>Eimeriidae</taxon>
        <taxon>Eimeria</taxon>
    </lineage>
</organism>
<name>U6GIT8_EIMAC</name>
<gene>
    <name evidence="16" type="ORF">EAH_00013480</name>
</gene>
<accession>U6GIT8</accession>
<dbReference type="PANTHER" id="PTHR10797">
    <property type="entry name" value="CCR4-NOT TRANSCRIPTION COMPLEX SUBUNIT"/>
    <property type="match status" value="1"/>
</dbReference>
<dbReference type="GO" id="GO:0005634">
    <property type="term" value="C:nucleus"/>
    <property type="evidence" value="ECO:0007669"/>
    <property type="project" value="UniProtKB-SubCell"/>
</dbReference>
<dbReference type="EMBL" id="HG671135">
    <property type="protein sequence ID" value="CDI80060.1"/>
    <property type="molecule type" value="Genomic_DNA"/>
</dbReference>
<dbReference type="GO" id="GO:0004535">
    <property type="term" value="F:poly(A)-specific ribonuclease activity"/>
    <property type="evidence" value="ECO:0007669"/>
    <property type="project" value="UniProtKB-EC"/>
</dbReference>
<evidence type="ECO:0000256" key="11">
    <source>
        <dbReference type="ARBA" id="ARBA00022884"/>
    </source>
</evidence>
<dbReference type="OrthoDB" id="346419at2759"/>
<keyword evidence="11" id="KW-0694">RNA-binding</keyword>
<dbReference type="InterPro" id="IPR006941">
    <property type="entry name" value="RNase_CAF1"/>
</dbReference>
<dbReference type="InterPro" id="IPR039637">
    <property type="entry name" value="CNOT7/CNOT8/Pop2"/>
</dbReference>
<dbReference type="GO" id="GO:0005737">
    <property type="term" value="C:cytoplasm"/>
    <property type="evidence" value="ECO:0007669"/>
    <property type="project" value="UniProtKB-SubCell"/>
</dbReference>
<evidence type="ECO:0000256" key="6">
    <source>
        <dbReference type="ARBA" id="ARBA00022490"/>
    </source>
</evidence>
<keyword evidence="13" id="KW-0804">Transcription</keyword>
<keyword evidence="9" id="KW-0378">Hydrolase</keyword>
<keyword evidence="8" id="KW-0479">Metal-binding</keyword>
<evidence type="ECO:0000256" key="4">
    <source>
        <dbReference type="ARBA" id="ARBA00008372"/>
    </source>
</evidence>
<evidence type="ECO:0000256" key="9">
    <source>
        <dbReference type="ARBA" id="ARBA00022801"/>
    </source>
</evidence>
<evidence type="ECO:0000256" key="13">
    <source>
        <dbReference type="ARBA" id="ARBA00023163"/>
    </source>
</evidence>
<dbReference type="Proteomes" id="UP000018050">
    <property type="component" value="Unassembled WGS sequence"/>
</dbReference>
<dbReference type="AlphaFoldDB" id="U6GIT8"/>
<feature type="compositionally biased region" description="Low complexity" evidence="15">
    <location>
        <begin position="495"/>
        <end position="509"/>
    </location>
</feature>
<feature type="region of interest" description="Disordered" evidence="15">
    <location>
        <begin position="523"/>
        <end position="571"/>
    </location>
</feature>
<dbReference type="EC" id="3.1.13.4" evidence="5"/>
<keyword evidence="10" id="KW-0269">Exonuclease</keyword>
<evidence type="ECO:0000256" key="15">
    <source>
        <dbReference type="SAM" id="MobiDB-lite"/>
    </source>
</evidence>
<dbReference type="Gene3D" id="3.30.420.10">
    <property type="entry name" value="Ribonuclease H-like superfamily/Ribonuclease H"/>
    <property type="match status" value="1"/>
</dbReference>
<evidence type="ECO:0000256" key="1">
    <source>
        <dbReference type="ARBA" id="ARBA00001663"/>
    </source>
</evidence>
<evidence type="ECO:0000313" key="16">
    <source>
        <dbReference type="EMBL" id="CDI80060.1"/>
    </source>
</evidence>
<keyword evidence="17" id="KW-1185">Reference proteome</keyword>
<evidence type="ECO:0000313" key="17">
    <source>
        <dbReference type="Proteomes" id="UP000018050"/>
    </source>
</evidence>
<dbReference type="InterPro" id="IPR012337">
    <property type="entry name" value="RNaseH-like_sf"/>
</dbReference>
<evidence type="ECO:0000256" key="12">
    <source>
        <dbReference type="ARBA" id="ARBA00023015"/>
    </source>
</evidence>
<proteinExistence type="inferred from homology"/>
<evidence type="ECO:0000256" key="7">
    <source>
        <dbReference type="ARBA" id="ARBA00022722"/>
    </source>
</evidence>
<dbReference type="GO" id="GO:0046872">
    <property type="term" value="F:metal ion binding"/>
    <property type="evidence" value="ECO:0007669"/>
    <property type="project" value="UniProtKB-KW"/>
</dbReference>
<keyword evidence="12" id="KW-0805">Transcription regulation</keyword>
<evidence type="ECO:0000256" key="5">
    <source>
        <dbReference type="ARBA" id="ARBA00012161"/>
    </source>
</evidence>
<evidence type="ECO:0000256" key="8">
    <source>
        <dbReference type="ARBA" id="ARBA00022723"/>
    </source>
</evidence>
<comment type="catalytic activity">
    <reaction evidence="1">
        <text>Exonucleolytic cleavage of poly(A) to 5'-AMP.</text>
        <dbReference type="EC" id="3.1.13.4"/>
    </reaction>
</comment>
<protein>
    <recommendedName>
        <fullName evidence="5">poly(A)-specific ribonuclease</fullName>
        <ecNumber evidence="5">3.1.13.4</ecNumber>
    </recommendedName>
</protein>
<dbReference type="VEuPathDB" id="ToxoDB:EAH_00013480"/>
<dbReference type="FunFam" id="3.30.420.10:FF:000048">
    <property type="entry name" value="CCR4-associated factor 1, putative"/>
    <property type="match status" value="1"/>
</dbReference>
<dbReference type="GO" id="GO:0030014">
    <property type="term" value="C:CCR4-NOT complex"/>
    <property type="evidence" value="ECO:0007669"/>
    <property type="project" value="InterPro"/>
</dbReference>